<sequence length="144" mass="15789">MLLQTSLLICFLIKIFAQNPCQIKTFNSSENIACVCNSTYCDDFPQLPQLNADQAAVYVSSKSGKRFELSNLSFVSDASSDQNVIKIQVDPSQTYQSILGFGGAFTGATTYNIWVLRNTSNQISENLLKSYFGDGGIDHTCTMG</sequence>
<dbReference type="PANTHER" id="PTHR11069:SF23">
    <property type="entry name" value="LYSOSOMAL ACID GLUCOSYLCERAMIDASE"/>
    <property type="match status" value="1"/>
</dbReference>
<protein>
    <submittedName>
        <fullName evidence="5">Glucosylceramidase</fullName>
    </submittedName>
</protein>
<evidence type="ECO:0000256" key="2">
    <source>
        <dbReference type="ARBA" id="ARBA00022801"/>
    </source>
</evidence>
<feature type="signal peptide" evidence="3">
    <location>
        <begin position="1"/>
        <end position="17"/>
    </location>
</feature>
<dbReference type="GO" id="GO:0004348">
    <property type="term" value="F:glucosylceramidase activity"/>
    <property type="evidence" value="ECO:0007669"/>
    <property type="project" value="InterPro"/>
</dbReference>
<dbReference type="Gene3D" id="2.60.40.1180">
    <property type="entry name" value="Golgi alpha-mannosidase II"/>
    <property type="match status" value="1"/>
</dbReference>
<dbReference type="InterPro" id="IPR013780">
    <property type="entry name" value="Glyco_hydro_b"/>
</dbReference>
<evidence type="ECO:0000313" key="5">
    <source>
        <dbReference type="WBParaSite" id="ACRNAN_scaffold4174.g6927.t1"/>
    </source>
</evidence>
<organism evidence="4 5">
    <name type="scientific">Acrobeloides nanus</name>
    <dbReference type="NCBI Taxonomy" id="290746"/>
    <lineage>
        <taxon>Eukaryota</taxon>
        <taxon>Metazoa</taxon>
        <taxon>Ecdysozoa</taxon>
        <taxon>Nematoda</taxon>
        <taxon>Chromadorea</taxon>
        <taxon>Rhabditida</taxon>
        <taxon>Tylenchina</taxon>
        <taxon>Cephalobomorpha</taxon>
        <taxon>Cephaloboidea</taxon>
        <taxon>Cephalobidae</taxon>
        <taxon>Acrobeloides</taxon>
    </lineage>
</organism>
<evidence type="ECO:0000256" key="1">
    <source>
        <dbReference type="ARBA" id="ARBA00022729"/>
    </source>
</evidence>
<dbReference type="GO" id="GO:0016020">
    <property type="term" value="C:membrane"/>
    <property type="evidence" value="ECO:0007669"/>
    <property type="project" value="GOC"/>
</dbReference>
<dbReference type="PRINTS" id="PR00843">
    <property type="entry name" value="GLHYDRLASE30"/>
</dbReference>
<accession>A0A914DVY5</accession>
<keyword evidence="1 3" id="KW-0732">Signal</keyword>
<dbReference type="GO" id="GO:0006680">
    <property type="term" value="P:glucosylceramide catabolic process"/>
    <property type="evidence" value="ECO:0007669"/>
    <property type="project" value="TreeGrafter"/>
</dbReference>
<dbReference type="Proteomes" id="UP000887540">
    <property type="component" value="Unplaced"/>
</dbReference>
<name>A0A914DVY5_9BILA</name>
<evidence type="ECO:0000256" key="3">
    <source>
        <dbReference type="SAM" id="SignalP"/>
    </source>
</evidence>
<keyword evidence="2" id="KW-0378">Hydrolase</keyword>
<dbReference type="PANTHER" id="PTHR11069">
    <property type="entry name" value="GLUCOSYLCERAMIDASE"/>
    <property type="match status" value="1"/>
</dbReference>
<keyword evidence="4" id="KW-1185">Reference proteome</keyword>
<reference evidence="5" key="1">
    <citation type="submission" date="2022-11" db="UniProtKB">
        <authorList>
            <consortium name="WormBaseParasite"/>
        </authorList>
    </citation>
    <scope>IDENTIFICATION</scope>
</reference>
<feature type="chain" id="PRO_5036835354" evidence="3">
    <location>
        <begin position="18"/>
        <end position="144"/>
    </location>
</feature>
<dbReference type="WBParaSite" id="ACRNAN_scaffold4174.g6927.t1">
    <property type="protein sequence ID" value="ACRNAN_scaffold4174.g6927.t1"/>
    <property type="gene ID" value="ACRNAN_scaffold4174.g6927"/>
</dbReference>
<proteinExistence type="predicted"/>
<evidence type="ECO:0000313" key="4">
    <source>
        <dbReference type="Proteomes" id="UP000887540"/>
    </source>
</evidence>
<dbReference type="InterPro" id="IPR001139">
    <property type="entry name" value="Glyco_hydro_30"/>
</dbReference>
<dbReference type="AlphaFoldDB" id="A0A914DVY5"/>
<dbReference type="SUPFAM" id="SSF51011">
    <property type="entry name" value="Glycosyl hydrolase domain"/>
    <property type="match status" value="1"/>
</dbReference>